<dbReference type="EMBL" id="CP049056">
    <property type="protein sequence ID" value="QIE57088.1"/>
    <property type="molecule type" value="Genomic_DNA"/>
</dbReference>
<accession>A0A7L5C1R8</accession>
<evidence type="ECO:0000313" key="3">
    <source>
        <dbReference type="Proteomes" id="UP000503336"/>
    </source>
</evidence>
<protein>
    <submittedName>
        <fullName evidence="2">GlsB/YeaQ/YmgE family stress response membrane protein</fullName>
    </submittedName>
</protein>
<keyword evidence="3" id="KW-1185">Reference proteome</keyword>
<dbReference type="AlphaFoldDB" id="A0A7L5C1R8"/>
<name>A0A7L5C1R8_9RHOB</name>
<evidence type="ECO:0000313" key="2">
    <source>
        <dbReference type="EMBL" id="QIE57088.1"/>
    </source>
</evidence>
<keyword evidence="1" id="KW-1133">Transmembrane helix</keyword>
<organism evidence="2 3">
    <name type="scientific">Pikeienuella piscinae</name>
    <dbReference type="NCBI Taxonomy" id="2748098"/>
    <lineage>
        <taxon>Bacteria</taxon>
        <taxon>Pseudomonadati</taxon>
        <taxon>Pseudomonadota</taxon>
        <taxon>Alphaproteobacteria</taxon>
        <taxon>Rhodobacterales</taxon>
        <taxon>Paracoccaceae</taxon>
        <taxon>Pikeienuella</taxon>
    </lineage>
</organism>
<keyword evidence="1" id="KW-0812">Transmembrane</keyword>
<evidence type="ECO:0000256" key="1">
    <source>
        <dbReference type="SAM" id="Phobius"/>
    </source>
</evidence>
<gene>
    <name evidence="2" type="ORF">G5B40_17570</name>
</gene>
<sequence length="79" mass="8290">MSVILLILIGLAAGFVATKLMKVELSLIETAALGVLGALVGGFTLRMLLAASSVLLGLAGAVVGSCALIWLNRRWIRRR</sequence>
<dbReference type="Proteomes" id="UP000503336">
    <property type="component" value="Chromosome"/>
</dbReference>
<dbReference type="RefSeq" id="WP_165101376.1">
    <property type="nucleotide sequence ID" value="NZ_CP049056.1"/>
</dbReference>
<feature type="transmembrane region" description="Helical" evidence="1">
    <location>
        <begin position="46"/>
        <end position="71"/>
    </location>
</feature>
<dbReference type="KEGG" id="hdh:G5B40_17570"/>
<reference evidence="2 3" key="1">
    <citation type="submission" date="2020-02" db="EMBL/GenBank/DDBJ databases">
        <title>complete genome sequence of Rhodobacteraceae bacterium.</title>
        <authorList>
            <person name="Park J."/>
            <person name="Kim Y.-S."/>
            <person name="Kim K.-H."/>
        </authorList>
    </citation>
    <scope>NUCLEOTIDE SEQUENCE [LARGE SCALE GENOMIC DNA]</scope>
    <source>
        <strain evidence="2 3">RR4-56</strain>
    </source>
</reference>
<keyword evidence="1" id="KW-0472">Membrane</keyword>
<proteinExistence type="predicted"/>